<feature type="chain" id="PRO_5020992268" evidence="1">
    <location>
        <begin position="25"/>
        <end position="51"/>
    </location>
</feature>
<comment type="caution">
    <text evidence="2">The sequence shown here is derived from an EMBL/GenBank/DDBJ whole genome shotgun (WGS) entry which is preliminary data.</text>
</comment>
<protein>
    <submittedName>
        <fullName evidence="2">Uncharacterized protein</fullName>
    </submittedName>
</protein>
<evidence type="ECO:0000313" key="3">
    <source>
        <dbReference type="Proteomes" id="UP000295565"/>
    </source>
</evidence>
<sequence>MKSNKILAAVMATMIGLFSASAMATQFLPQQHQVPVSQADHYSIQDTAGGH</sequence>
<dbReference type="Proteomes" id="UP000295565">
    <property type="component" value="Unassembled WGS sequence"/>
</dbReference>
<reference evidence="2 3" key="1">
    <citation type="submission" date="2019-03" db="EMBL/GenBank/DDBJ databases">
        <title>Genomic Encyclopedia of Type Strains, Phase IV (KMG-IV): sequencing the most valuable type-strain genomes for metagenomic binning, comparative biology and taxonomic classification.</title>
        <authorList>
            <person name="Goeker M."/>
        </authorList>
    </citation>
    <scope>NUCLEOTIDE SEQUENCE [LARGE SCALE GENOMIC DNA]</scope>
    <source>
        <strain evidence="2 3">DSM 18577</strain>
    </source>
</reference>
<dbReference type="AlphaFoldDB" id="A0A4R1J7D2"/>
<name>A0A4R1J7D2_9GAMM</name>
<dbReference type="EMBL" id="SMGD01000019">
    <property type="protein sequence ID" value="TCK46390.1"/>
    <property type="molecule type" value="Genomic_DNA"/>
</dbReference>
<dbReference type="RefSeq" id="WP_165872815.1">
    <property type="nucleotide sequence ID" value="NZ_OU594967.1"/>
</dbReference>
<evidence type="ECO:0000256" key="1">
    <source>
        <dbReference type="SAM" id="SignalP"/>
    </source>
</evidence>
<keyword evidence="3" id="KW-1185">Reference proteome</keyword>
<proteinExistence type="predicted"/>
<organism evidence="2 3">
    <name type="scientific">Celerinatantimonas diazotrophica</name>
    <dbReference type="NCBI Taxonomy" id="412034"/>
    <lineage>
        <taxon>Bacteria</taxon>
        <taxon>Pseudomonadati</taxon>
        <taxon>Pseudomonadota</taxon>
        <taxon>Gammaproteobacteria</taxon>
        <taxon>Celerinatantimonadaceae</taxon>
        <taxon>Celerinatantimonas</taxon>
    </lineage>
</organism>
<evidence type="ECO:0000313" key="2">
    <source>
        <dbReference type="EMBL" id="TCK46390.1"/>
    </source>
</evidence>
<feature type="signal peptide" evidence="1">
    <location>
        <begin position="1"/>
        <end position="24"/>
    </location>
</feature>
<accession>A0A4R1J7D2</accession>
<gene>
    <name evidence="2" type="ORF">EV690_3666</name>
</gene>
<keyword evidence="1" id="KW-0732">Signal</keyword>